<evidence type="ECO:0000313" key="4">
    <source>
        <dbReference type="Proteomes" id="UP001501867"/>
    </source>
</evidence>
<evidence type="ECO:0008006" key="5">
    <source>
        <dbReference type="Google" id="ProtNLM"/>
    </source>
</evidence>
<feature type="transmembrane region" description="Helical" evidence="2">
    <location>
        <begin position="51"/>
        <end position="79"/>
    </location>
</feature>
<feature type="region of interest" description="Disordered" evidence="1">
    <location>
        <begin position="1"/>
        <end position="43"/>
    </location>
</feature>
<feature type="compositionally biased region" description="Basic and acidic residues" evidence="1">
    <location>
        <begin position="1"/>
        <end position="14"/>
    </location>
</feature>
<gene>
    <name evidence="3" type="ORF">GCM10010302_75690</name>
</gene>
<keyword evidence="4" id="KW-1185">Reference proteome</keyword>
<keyword evidence="2" id="KW-0812">Transmembrane</keyword>
<evidence type="ECO:0000313" key="3">
    <source>
        <dbReference type="EMBL" id="GAA0325437.1"/>
    </source>
</evidence>
<keyword evidence="2" id="KW-0472">Membrane</keyword>
<keyword evidence="2" id="KW-1133">Transmembrane helix</keyword>
<reference evidence="3 4" key="1">
    <citation type="journal article" date="2019" name="Int. J. Syst. Evol. Microbiol.">
        <title>The Global Catalogue of Microorganisms (GCM) 10K type strain sequencing project: providing services to taxonomists for standard genome sequencing and annotation.</title>
        <authorList>
            <consortium name="The Broad Institute Genomics Platform"/>
            <consortium name="The Broad Institute Genome Sequencing Center for Infectious Disease"/>
            <person name="Wu L."/>
            <person name="Ma J."/>
        </authorList>
    </citation>
    <scope>NUCLEOTIDE SEQUENCE [LARGE SCALE GENOMIC DNA]</scope>
    <source>
        <strain evidence="3 4">JCM 4505</strain>
    </source>
</reference>
<name>A0ABN0W584_9ACTN</name>
<organism evidence="3 4">
    <name type="scientific">Streptomyces polychromogenes</name>
    <dbReference type="NCBI Taxonomy" id="67342"/>
    <lineage>
        <taxon>Bacteria</taxon>
        <taxon>Bacillati</taxon>
        <taxon>Actinomycetota</taxon>
        <taxon>Actinomycetes</taxon>
        <taxon>Kitasatosporales</taxon>
        <taxon>Streptomycetaceae</taxon>
        <taxon>Streptomyces</taxon>
    </lineage>
</organism>
<protein>
    <recommendedName>
        <fullName evidence="5">Integral membrane protein</fullName>
    </recommendedName>
</protein>
<evidence type="ECO:0000256" key="1">
    <source>
        <dbReference type="SAM" id="MobiDB-lite"/>
    </source>
</evidence>
<sequence length="184" mass="19679">MSAEHRRPWERSEDGGFPADDPAGGPGQPLEPRPGPPSGEGMPPLVRRLRVLMTVLGAAQAVSGLFLVTNSLSVAISVWGDAGVSQRCCRTQGEAHAGLVTFAGVLLLAVAAWGIFTALQFPTRKPGLRTSARAYGWTALGLALPLLLLLRFFGLVLLVAAIVALIWPNEQESRAWFVEERTTL</sequence>
<dbReference type="EMBL" id="BAAABV010000038">
    <property type="protein sequence ID" value="GAA0325437.1"/>
    <property type="molecule type" value="Genomic_DNA"/>
</dbReference>
<proteinExistence type="predicted"/>
<dbReference type="Proteomes" id="UP001501867">
    <property type="component" value="Unassembled WGS sequence"/>
</dbReference>
<accession>A0ABN0W584</accession>
<feature type="transmembrane region" description="Helical" evidence="2">
    <location>
        <begin position="99"/>
        <end position="119"/>
    </location>
</feature>
<comment type="caution">
    <text evidence="3">The sequence shown here is derived from an EMBL/GenBank/DDBJ whole genome shotgun (WGS) entry which is preliminary data.</text>
</comment>
<feature type="transmembrane region" description="Helical" evidence="2">
    <location>
        <begin position="140"/>
        <end position="167"/>
    </location>
</feature>
<evidence type="ECO:0000256" key="2">
    <source>
        <dbReference type="SAM" id="Phobius"/>
    </source>
</evidence>